<evidence type="ECO:0000256" key="2">
    <source>
        <dbReference type="ARBA" id="ARBA00012961"/>
    </source>
</evidence>
<dbReference type="NCBIfam" id="TIGR03263">
    <property type="entry name" value="guanyl_kin"/>
    <property type="match status" value="1"/>
</dbReference>
<dbReference type="OrthoDB" id="6334211at2759"/>
<reference evidence="10" key="1">
    <citation type="journal article" date="2020" name="BMC Genomics">
        <title>Correction to: Identification and distribution of gene clusters required for synthesis of sphingolipid metabolism inhibitors in diverse species of the filamentous fungus Fusarium.</title>
        <authorList>
            <person name="Kim H.S."/>
            <person name="Lohmar J.M."/>
            <person name="Busman M."/>
            <person name="Brown D.W."/>
            <person name="Naumann T.A."/>
            <person name="Divon H.H."/>
            <person name="Lysoe E."/>
            <person name="Uhlig S."/>
            <person name="Proctor R.H."/>
        </authorList>
    </citation>
    <scope>NUCLEOTIDE SEQUENCE</scope>
    <source>
        <strain evidence="10">NRRL 45417</strain>
    </source>
</reference>
<dbReference type="InterPro" id="IPR008144">
    <property type="entry name" value="Guanylate_kin-like_dom"/>
</dbReference>
<dbReference type="PANTHER" id="PTHR23117:SF13">
    <property type="entry name" value="GUANYLATE KINASE"/>
    <property type="match status" value="1"/>
</dbReference>
<evidence type="ECO:0000256" key="8">
    <source>
        <dbReference type="ARBA" id="ARBA00030128"/>
    </source>
</evidence>
<dbReference type="InterPro" id="IPR017665">
    <property type="entry name" value="Guanylate_kinase"/>
</dbReference>
<dbReference type="Gene3D" id="3.40.50.300">
    <property type="entry name" value="P-loop containing nucleotide triphosphate hydrolases"/>
    <property type="match status" value="1"/>
</dbReference>
<proteinExistence type="inferred from homology"/>
<dbReference type="AlphaFoldDB" id="A0A8H4T096"/>
<dbReference type="EC" id="2.7.4.8" evidence="2"/>
<protein>
    <recommendedName>
        <fullName evidence="3">Guanylate kinase</fullName>
        <ecNumber evidence="2">2.7.4.8</ecNumber>
    </recommendedName>
    <alternativeName>
        <fullName evidence="8">GMP kinase</fullName>
    </alternativeName>
</protein>
<dbReference type="CDD" id="cd00071">
    <property type="entry name" value="GMPK"/>
    <property type="match status" value="1"/>
</dbReference>
<keyword evidence="6" id="KW-0418">Kinase</keyword>
<feature type="domain" description="Guanylate kinase-like" evidence="9">
    <location>
        <begin position="12"/>
        <end position="193"/>
    </location>
</feature>
<name>A0A8H4T096_9HYPO</name>
<evidence type="ECO:0000313" key="11">
    <source>
        <dbReference type="Proteomes" id="UP000604273"/>
    </source>
</evidence>
<evidence type="ECO:0000256" key="7">
    <source>
        <dbReference type="ARBA" id="ARBA00022840"/>
    </source>
</evidence>
<gene>
    <name evidence="10" type="ORF">FGADI_9238</name>
</gene>
<dbReference type="GO" id="GO:0004385">
    <property type="term" value="F:GMP kinase activity"/>
    <property type="evidence" value="ECO:0007669"/>
    <property type="project" value="UniProtKB-EC"/>
</dbReference>
<evidence type="ECO:0000259" key="9">
    <source>
        <dbReference type="PROSITE" id="PS50052"/>
    </source>
</evidence>
<comment type="similarity">
    <text evidence="1">Belongs to the guanylate kinase family.</text>
</comment>
<dbReference type="EMBL" id="JABFAI010000249">
    <property type="protein sequence ID" value="KAF4948954.1"/>
    <property type="molecule type" value="Genomic_DNA"/>
</dbReference>
<reference evidence="10" key="2">
    <citation type="submission" date="2020-05" db="EMBL/GenBank/DDBJ databases">
        <authorList>
            <person name="Kim H.-S."/>
            <person name="Proctor R.H."/>
            <person name="Brown D.W."/>
        </authorList>
    </citation>
    <scope>NUCLEOTIDE SEQUENCE</scope>
    <source>
        <strain evidence="10">NRRL 45417</strain>
    </source>
</reference>
<dbReference type="GO" id="GO:0005829">
    <property type="term" value="C:cytosol"/>
    <property type="evidence" value="ECO:0007669"/>
    <property type="project" value="TreeGrafter"/>
</dbReference>
<organism evidence="10 11">
    <name type="scientific">Fusarium gaditjirri</name>
    <dbReference type="NCBI Taxonomy" id="282569"/>
    <lineage>
        <taxon>Eukaryota</taxon>
        <taxon>Fungi</taxon>
        <taxon>Dikarya</taxon>
        <taxon>Ascomycota</taxon>
        <taxon>Pezizomycotina</taxon>
        <taxon>Sordariomycetes</taxon>
        <taxon>Hypocreomycetidae</taxon>
        <taxon>Hypocreales</taxon>
        <taxon>Nectriaceae</taxon>
        <taxon>Fusarium</taxon>
        <taxon>Fusarium nisikadoi species complex</taxon>
    </lineage>
</organism>
<evidence type="ECO:0000256" key="6">
    <source>
        <dbReference type="ARBA" id="ARBA00022777"/>
    </source>
</evidence>
<evidence type="ECO:0000256" key="3">
    <source>
        <dbReference type="ARBA" id="ARBA00016296"/>
    </source>
</evidence>
<dbReference type="PROSITE" id="PS50052">
    <property type="entry name" value="GUANYLATE_KINASE_2"/>
    <property type="match status" value="1"/>
</dbReference>
<keyword evidence="11" id="KW-1185">Reference proteome</keyword>
<dbReference type="Proteomes" id="UP000604273">
    <property type="component" value="Unassembled WGS sequence"/>
</dbReference>
<dbReference type="FunFam" id="3.40.50.300:FF:000776">
    <property type="entry name" value="Guanylate kinase 2"/>
    <property type="match status" value="1"/>
</dbReference>
<dbReference type="SUPFAM" id="SSF52540">
    <property type="entry name" value="P-loop containing nucleoside triphosphate hydrolases"/>
    <property type="match status" value="1"/>
</dbReference>
<dbReference type="SMART" id="SM00072">
    <property type="entry name" value="GuKc"/>
    <property type="match status" value="1"/>
</dbReference>
<sequence>MLNVLYPAQLDTRPIVVSGPSGVGKGTLIQRLMGDHPSIFSLAVSHTTRKPRPGESEGVAYFFCSAIEFQAMIRQNGFLEHTCFSGNYYGTSKQAIARLRTEGLTPILDIEMEGVKTIQSSGLEARYVFVKPPSLEILENRLRSRGTEDETSISKRLSQAQLELEFAGTGAHDIIIVNDDLDKAYRQLEDFAFQR</sequence>
<dbReference type="Pfam" id="PF00625">
    <property type="entry name" value="Guanylate_kin"/>
    <property type="match status" value="1"/>
</dbReference>
<evidence type="ECO:0000256" key="5">
    <source>
        <dbReference type="ARBA" id="ARBA00022741"/>
    </source>
</evidence>
<dbReference type="PANTHER" id="PTHR23117">
    <property type="entry name" value="GUANYLATE KINASE-RELATED"/>
    <property type="match status" value="1"/>
</dbReference>
<evidence type="ECO:0000313" key="10">
    <source>
        <dbReference type="EMBL" id="KAF4948954.1"/>
    </source>
</evidence>
<evidence type="ECO:0000256" key="4">
    <source>
        <dbReference type="ARBA" id="ARBA00022679"/>
    </source>
</evidence>
<dbReference type="InterPro" id="IPR027417">
    <property type="entry name" value="P-loop_NTPase"/>
</dbReference>
<evidence type="ECO:0000256" key="1">
    <source>
        <dbReference type="ARBA" id="ARBA00005790"/>
    </source>
</evidence>
<keyword evidence="7" id="KW-0067">ATP-binding</keyword>
<keyword evidence="4" id="KW-0808">Transferase</keyword>
<accession>A0A8H4T096</accession>
<keyword evidence="5" id="KW-0547">Nucleotide-binding</keyword>
<dbReference type="GO" id="GO:0005524">
    <property type="term" value="F:ATP binding"/>
    <property type="evidence" value="ECO:0007669"/>
    <property type="project" value="UniProtKB-KW"/>
</dbReference>
<comment type="caution">
    <text evidence="10">The sequence shown here is derived from an EMBL/GenBank/DDBJ whole genome shotgun (WGS) entry which is preliminary data.</text>
</comment>
<dbReference type="InterPro" id="IPR008145">
    <property type="entry name" value="GK/Ca_channel_bsu"/>
</dbReference>